<protein>
    <submittedName>
        <fullName evidence="2">Uncharacterized protein</fullName>
    </submittedName>
</protein>
<dbReference type="OrthoDB" id="751983at2759"/>
<feature type="region of interest" description="Disordered" evidence="1">
    <location>
        <begin position="155"/>
        <end position="184"/>
    </location>
</feature>
<accession>A0A833QZQ6</accession>
<organism evidence="2 3">
    <name type="scientific">Carex littledalei</name>
    <dbReference type="NCBI Taxonomy" id="544730"/>
    <lineage>
        <taxon>Eukaryota</taxon>
        <taxon>Viridiplantae</taxon>
        <taxon>Streptophyta</taxon>
        <taxon>Embryophyta</taxon>
        <taxon>Tracheophyta</taxon>
        <taxon>Spermatophyta</taxon>
        <taxon>Magnoliopsida</taxon>
        <taxon>Liliopsida</taxon>
        <taxon>Poales</taxon>
        <taxon>Cyperaceae</taxon>
        <taxon>Cyperoideae</taxon>
        <taxon>Cariceae</taxon>
        <taxon>Carex</taxon>
        <taxon>Carex subgen. Euthyceras</taxon>
    </lineage>
</organism>
<name>A0A833QZQ6_9POAL</name>
<dbReference type="Proteomes" id="UP000623129">
    <property type="component" value="Unassembled WGS sequence"/>
</dbReference>
<evidence type="ECO:0000313" key="2">
    <source>
        <dbReference type="EMBL" id="KAF3327713.1"/>
    </source>
</evidence>
<feature type="compositionally biased region" description="Polar residues" evidence="1">
    <location>
        <begin position="369"/>
        <end position="382"/>
    </location>
</feature>
<dbReference type="AlphaFoldDB" id="A0A833QZQ6"/>
<proteinExistence type="predicted"/>
<gene>
    <name evidence="2" type="ORF">FCM35_KLT07831</name>
</gene>
<dbReference type="PANTHER" id="PTHR39104">
    <property type="entry name" value="AMINO ACID-LIGASE"/>
    <property type="match status" value="1"/>
</dbReference>
<evidence type="ECO:0000256" key="1">
    <source>
        <dbReference type="SAM" id="MobiDB-lite"/>
    </source>
</evidence>
<sequence>MQPETTFSDITIHLRRDSAIHLGSSPLSTSAITVPLPTGVDLGLVGRVLGLDPSTVRLNGYYVSRSGPRYVSRGILWGQLLDFFAQRGLPCGGGVGDAIVVQGKHMGSTDGNPFLKRKFHSETECPFKKRKAEINCKPNKSVTLSIKRSLEFQLETESPRKKRKLEANYNPKENGSTKRSLNSDDASVTFKKVKTAESNTGTQKSHTATTSHVPIYLRLDSSVGFCGASPPNCTITISLSSYVDLGLVGRMLGLDPNTMCLNGYYVSHIGPCYVLPGLSWGPMLDFFAQRRLPCGSEIQDAIVVQGKYMGPTVENLFLKRKVGLGTECLLKKRKVTNYKSNESVVHHIKRIINSDDIQDSFKRTKKADSSTSAQKSHTSMHVSHASNLAIMAI</sequence>
<reference evidence="2" key="1">
    <citation type="submission" date="2020-01" db="EMBL/GenBank/DDBJ databases">
        <title>Genome sequence of Kobresia littledalei, the first chromosome-level genome in the family Cyperaceae.</title>
        <authorList>
            <person name="Qu G."/>
        </authorList>
    </citation>
    <scope>NUCLEOTIDE SEQUENCE</scope>
    <source>
        <strain evidence="2">C.B.Clarke</strain>
        <tissue evidence="2">Leaf</tissue>
    </source>
</reference>
<dbReference type="EMBL" id="SWLB01000017">
    <property type="protein sequence ID" value="KAF3327713.1"/>
    <property type="molecule type" value="Genomic_DNA"/>
</dbReference>
<comment type="caution">
    <text evidence="2">The sequence shown here is derived from an EMBL/GenBank/DDBJ whole genome shotgun (WGS) entry which is preliminary data.</text>
</comment>
<dbReference type="PANTHER" id="PTHR39104:SF1">
    <property type="entry name" value="AMINO ACID-LIGASE"/>
    <property type="match status" value="1"/>
</dbReference>
<evidence type="ECO:0000313" key="3">
    <source>
        <dbReference type="Proteomes" id="UP000623129"/>
    </source>
</evidence>
<feature type="region of interest" description="Disordered" evidence="1">
    <location>
        <begin position="363"/>
        <end position="382"/>
    </location>
</feature>
<keyword evidence="3" id="KW-1185">Reference proteome</keyword>
<feature type="compositionally biased region" description="Polar residues" evidence="1">
    <location>
        <begin position="171"/>
        <end position="184"/>
    </location>
</feature>